<dbReference type="InterPro" id="IPR018060">
    <property type="entry name" value="HTH_AraC"/>
</dbReference>
<evidence type="ECO:0000256" key="2">
    <source>
        <dbReference type="ARBA" id="ARBA00023125"/>
    </source>
</evidence>
<evidence type="ECO:0000313" key="5">
    <source>
        <dbReference type="EMBL" id="MBO9155219.1"/>
    </source>
</evidence>
<evidence type="ECO:0000256" key="1">
    <source>
        <dbReference type="ARBA" id="ARBA00023015"/>
    </source>
</evidence>
<accession>A0ABS3YKK2</accession>
<dbReference type="InterPro" id="IPR009057">
    <property type="entry name" value="Homeodomain-like_sf"/>
</dbReference>
<evidence type="ECO:0000313" key="6">
    <source>
        <dbReference type="Proteomes" id="UP000679126"/>
    </source>
</evidence>
<dbReference type="Pfam" id="PF12833">
    <property type="entry name" value="HTH_18"/>
    <property type="match status" value="1"/>
</dbReference>
<dbReference type="PANTHER" id="PTHR47894">
    <property type="entry name" value="HTH-TYPE TRANSCRIPTIONAL REGULATOR GADX"/>
    <property type="match status" value="1"/>
</dbReference>
<dbReference type="EMBL" id="JAGHKP010000005">
    <property type="protein sequence ID" value="MBO9155219.1"/>
    <property type="molecule type" value="Genomic_DNA"/>
</dbReference>
<organism evidence="5 6">
    <name type="scientific">Chitinophaga chungangae</name>
    <dbReference type="NCBI Taxonomy" id="2821488"/>
    <lineage>
        <taxon>Bacteria</taxon>
        <taxon>Pseudomonadati</taxon>
        <taxon>Bacteroidota</taxon>
        <taxon>Chitinophagia</taxon>
        <taxon>Chitinophagales</taxon>
        <taxon>Chitinophagaceae</taxon>
        <taxon>Chitinophaga</taxon>
    </lineage>
</organism>
<dbReference type="PANTHER" id="PTHR47894:SF1">
    <property type="entry name" value="HTH-TYPE TRANSCRIPTIONAL REGULATOR VQSM"/>
    <property type="match status" value="1"/>
</dbReference>
<dbReference type="Gene3D" id="1.10.10.60">
    <property type="entry name" value="Homeodomain-like"/>
    <property type="match status" value="1"/>
</dbReference>
<evidence type="ECO:0000256" key="3">
    <source>
        <dbReference type="ARBA" id="ARBA00023163"/>
    </source>
</evidence>
<dbReference type="RefSeq" id="WP_209148448.1">
    <property type="nucleotide sequence ID" value="NZ_JAGHKP010000005.1"/>
</dbReference>
<keyword evidence="6" id="KW-1185">Reference proteome</keyword>
<protein>
    <submittedName>
        <fullName evidence="5">AraC family transcriptional regulator</fullName>
    </submittedName>
</protein>
<keyword evidence="3" id="KW-0804">Transcription</keyword>
<dbReference type="SMART" id="SM00342">
    <property type="entry name" value="HTH_ARAC"/>
    <property type="match status" value="1"/>
</dbReference>
<dbReference type="InterPro" id="IPR032687">
    <property type="entry name" value="AraC-type_N"/>
</dbReference>
<name>A0ABS3YKK2_9BACT</name>
<dbReference type="Pfam" id="PF12625">
    <property type="entry name" value="Arabinose_bd"/>
    <property type="match status" value="1"/>
</dbReference>
<proteinExistence type="predicted"/>
<dbReference type="PROSITE" id="PS01124">
    <property type="entry name" value="HTH_ARAC_FAMILY_2"/>
    <property type="match status" value="1"/>
</dbReference>
<dbReference type="SUPFAM" id="SSF46689">
    <property type="entry name" value="Homeodomain-like"/>
    <property type="match status" value="1"/>
</dbReference>
<reference evidence="6" key="1">
    <citation type="submission" date="2021-03" db="EMBL/GenBank/DDBJ databases">
        <title>Assistant Professor.</title>
        <authorList>
            <person name="Huq M.A."/>
        </authorList>
    </citation>
    <scope>NUCLEOTIDE SEQUENCE [LARGE SCALE GENOMIC DNA]</scope>
    <source>
        <strain evidence="6">MAH-28</strain>
    </source>
</reference>
<dbReference type="Proteomes" id="UP000679126">
    <property type="component" value="Unassembled WGS sequence"/>
</dbReference>
<sequence>MEFQVSIIRDMLYGAAEHGANFHQLCRRAGIDPETLKDAEKMVPWEYSPYLWDHIVEMTGDPLIGLHIGQETRPTAYGMIGYLLQACGTFGEVITAVSGFNNTFSSIFRYTAEIKGDLVYQYMEPMPLWWSKYPVSAQQGADVGKSSALRTFNLLTGQHARPLKALFTCSKNNVEEYRRVLQCELVFNAPRDGMVFPRAVMDAPVLSHDQSLFALFNNLLTEKQQKLASRKTFSEELRLALLTDFKGQAPPIHVAASHLGMNTRTFQRRLAEESSSYRAVCSDLRKELALAILENDKKNINEIALLLGYADHTSFRRAFKSWTGRLPKEAKLK</sequence>
<evidence type="ECO:0000259" key="4">
    <source>
        <dbReference type="PROSITE" id="PS01124"/>
    </source>
</evidence>
<keyword evidence="1" id="KW-0805">Transcription regulation</keyword>
<keyword evidence="2" id="KW-0238">DNA-binding</keyword>
<feature type="domain" description="HTH araC/xylS-type" evidence="4">
    <location>
        <begin position="235"/>
        <end position="333"/>
    </location>
</feature>
<gene>
    <name evidence="5" type="ORF">J7I43_23535</name>
</gene>
<comment type="caution">
    <text evidence="5">The sequence shown here is derived from an EMBL/GenBank/DDBJ whole genome shotgun (WGS) entry which is preliminary data.</text>
</comment>